<proteinExistence type="predicted"/>
<feature type="transmembrane region" description="Helical" evidence="1">
    <location>
        <begin position="30"/>
        <end position="52"/>
    </location>
</feature>
<keyword evidence="1" id="KW-1133">Transmembrane helix</keyword>
<dbReference type="Proteomes" id="UP000221961">
    <property type="component" value="Plasmid p_NC_YFY_NT001"/>
</dbReference>
<name>A0A291RZ30_9NOCA</name>
<keyword evidence="1" id="KW-0472">Membrane</keyword>
<reference evidence="2 3" key="1">
    <citation type="submission" date="2017-10" db="EMBL/GenBank/DDBJ databases">
        <title>Comparative genomics between pathogenic Norcardia.</title>
        <authorList>
            <person name="Zeng L."/>
        </authorList>
    </citation>
    <scope>NUCLEOTIDE SEQUENCE [LARGE SCALE GENOMIC DNA]</scope>
    <source>
        <strain evidence="2 3">NC_YFY_NT001</strain>
        <plasmid evidence="3">p_nc_yfy_nt001</plasmid>
    </source>
</reference>
<protein>
    <submittedName>
        <fullName evidence="2">Uncharacterized protein</fullName>
    </submittedName>
</protein>
<keyword evidence="1" id="KW-0812">Transmembrane</keyword>
<keyword evidence="2" id="KW-0614">Plasmid</keyword>
<gene>
    <name evidence="2" type="ORF">CRH09_39935</name>
</gene>
<sequence>MITALVMQSTDVLAQLNTDLTPTPPAGSGGLIYLGRILMWCCLLGGILAIVYGGGKFGWEKWTGGAVESPKIIAASMIGGIVSVSASQLMDAVISHAH</sequence>
<evidence type="ECO:0000313" key="2">
    <source>
        <dbReference type="EMBL" id="ATL72542.1"/>
    </source>
</evidence>
<evidence type="ECO:0000256" key="1">
    <source>
        <dbReference type="SAM" id="Phobius"/>
    </source>
</evidence>
<geneLocation type="plasmid" evidence="3">
    <name>p_nc_yfy_nt001</name>
</geneLocation>
<dbReference type="EMBL" id="CP023779">
    <property type="protein sequence ID" value="ATL72542.1"/>
    <property type="molecule type" value="Genomic_DNA"/>
</dbReference>
<dbReference type="KEGG" id="ntp:CRH09_39935"/>
<dbReference type="RefSeq" id="WP_098699335.1">
    <property type="nucleotide sequence ID" value="NZ_CP023779.1"/>
</dbReference>
<evidence type="ECO:0000313" key="3">
    <source>
        <dbReference type="Proteomes" id="UP000221961"/>
    </source>
</evidence>
<dbReference type="AlphaFoldDB" id="A0A291RZ30"/>
<accession>A0A291RZ30</accession>
<organism evidence="2 3">
    <name type="scientific">Nocardia terpenica</name>
    <dbReference type="NCBI Taxonomy" id="455432"/>
    <lineage>
        <taxon>Bacteria</taxon>
        <taxon>Bacillati</taxon>
        <taxon>Actinomycetota</taxon>
        <taxon>Actinomycetes</taxon>
        <taxon>Mycobacteriales</taxon>
        <taxon>Nocardiaceae</taxon>
        <taxon>Nocardia</taxon>
    </lineage>
</organism>
<dbReference type="GeneID" id="88363414"/>